<dbReference type="GO" id="GO:0003676">
    <property type="term" value="F:nucleic acid binding"/>
    <property type="evidence" value="ECO:0007669"/>
    <property type="project" value="InterPro"/>
</dbReference>
<dbReference type="GO" id="GO:0008168">
    <property type="term" value="F:methyltransferase activity"/>
    <property type="evidence" value="ECO:0007669"/>
    <property type="project" value="InterPro"/>
</dbReference>
<dbReference type="PROSITE" id="PS00092">
    <property type="entry name" value="N6_MTASE"/>
    <property type="match status" value="1"/>
</dbReference>
<dbReference type="InterPro" id="IPR002052">
    <property type="entry name" value="DNA_methylase_N6_adenine_CS"/>
</dbReference>
<feature type="region of interest" description="Disordered" evidence="1">
    <location>
        <begin position="1"/>
        <end position="21"/>
    </location>
</feature>
<evidence type="ECO:0000256" key="1">
    <source>
        <dbReference type="SAM" id="MobiDB-lite"/>
    </source>
</evidence>
<evidence type="ECO:0000313" key="3">
    <source>
        <dbReference type="Proteomes" id="UP000094819"/>
    </source>
</evidence>
<accession>A0A1E3K6F1</accession>
<dbReference type="GeneID" id="30189587"/>
<sequence>MTSSKLLSRAGTEAQARRGARGCRIQQEAQFIEEKKPSWDAVAINPPYVLGEIIHQCDKPESLNTSVAAFYE</sequence>
<organism evidence="2 3">
    <name type="scientific">Cryptococcus wingfieldii CBS 7118</name>
    <dbReference type="NCBI Taxonomy" id="1295528"/>
    <lineage>
        <taxon>Eukaryota</taxon>
        <taxon>Fungi</taxon>
        <taxon>Dikarya</taxon>
        <taxon>Basidiomycota</taxon>
        <taxon>Agaricomycotina</taxon>
        <taxon>Tremellomycetes</taxon>
        <taxon>Tremellales</taxon>
        <taxon>Cryptococcaceae</taxon>
        <taxon>Cryptococcus</taxon>
    </lineage>
</organism>
<dbReference type="EMBL" id="AWGH01000001">
    <property type="protein sequence ID" value="ODO08641.1"/>
    <property type="molecule type" value="Genomic_DNA"/>
</dbReference>
<evidence type="ECO:0000313" key="2">
    <source>
        <dbReference type="EMBL" id="ODO08641.1"/>
    </source>
</evidence>
<dbReference type="Proteomes" id="UP000094819">
    <property type="component" value="Unassembled WGS sequence"/>
</dbReference>
<dbReference type="AlphaFoldDB" id="A0A1E3K6F1"/>
<dbReference type="Gene3D" id="3.40.50.720">
    <property type="entry name" value="NAD(P)-binding Rossmann-like Domain"/>
    <property type="match status" value="1"/>
</dbReference>
<reference evidence="2 3" key="1">
    <citation type="submission" date="2016-06" db="EMBL/GenBank/DDBJ databases">
        <title>Evolution of pathogenesis and genome organization in the Tremellales.</title>
        <authorList>
            <person name="Cuomo C."/>
            <person name="Litvintseva A."/>
            <person name="Heitman J."/>
            <person name="Chen Y."/>
            <person name="Sun S."/>
            <person name="Springer D."/>
            <person name="Dromer F."/>
            <person name="Young S."/>
            <person name="Zeng Q."/>
            <person name="Chapman S."/>
            <person name="Gujja S."/>
            <person name="Saif S."/>
            <person name="Birren B."/>
        </authorList>
    </citation>
    <scope>NUCLEOTIDE SEQUENCE [LARGE SCALE GENOMIC DNA]</scope>
    <source>
        <strain evidence="2 3">CBS 7118</strain>
    </source>
</reference>
<dbReference type="OrthoDB" id="2735536at2759"/>
<dbReference type="RefSeq" id="XP_019035497.1">
    <property type="nucleotide sequence ID" value="XM_019172555.1"/>
</dbReference>
<name>A0A1E3K6F1_9TREE</name>
<gene>
    <name evidence="2" type="ORF">L198_00373</name>
</gene>
<keyword evidence="3" id="KW-1185">Reference proteome</keyword>
<protein>
    <submittedName>
        <fullName evidence="2">Uncharacterized protein</fullName>
    </submittedName>
</protein>
<comment type="caution">
    <text evidence="2">The sequence shown here is derived from an EMBL/GenBank/DDBJ whole genome shotgun (WGS) entry which is preliminary data.</text>
</comment>
<proteinExistence type="predicted"/>
<dbReference type="GO" id="GO:0032259">
    <property type="term" value="P:methylation"/>
    <property type="evidence" value="ECO:0007669"/>
    <property type="project" value="InterPro"/>
</dbReference>